<dbReference type="Proteomes" id="UP001638806">
    <property type="component" value="Unassembled WGS sequence"/>
</dbReference>
<name>A0ACC4E8N9_PURLI</name>
<evidence type="ECO:0000313" key="2">
    <source>
        <dbReference type="Proteomes" id="UP001638806"/>
    </source>
</evidence>
<sequence length="198" mass="20931">MEMAPLAPPAVPPPPDFLAGARRAPAASLRHGALEDVCGLPALLCGLAVTCGCAMGPCTRGPGPTPLKAEGATFAPAVATDNGAISCVSGTFDFTNNKRPSSRVLEQKIRQSLLAILALRRSPFLRSSRWGRSLLFTPPAPCPSPARRARSPSRVKVGTPAARLRPHPTVASSQNPVSLTPFQRKHRSGCTRLRLFAR</sequence>
<protein>
    <submittedName>
        <fullName evidence="1">Uncharacterized protein</fullName>
    </submittedName>
</protein>
<organism evidence="1 2">
    <name type="scientific">Purpureocillium lilacinum</name>
    <name type="common">Paecilomyces lilacinus</name>
    <dbReference type="NCBI Taxonomy" id="33203"/>
    <lineage>
        <taxon>Eukaryota</taxon>
        <taxon>Fungi</taxon>
        <taxon>Dikarya</taxon>
        <taxon>Ascomycota</taxon>
        <taxon>Pezizomycotina</taxon>
        <taxon>Sordariomycetes</taxon>
        <taxon>Hypocreomycetidae</taxon>
        <taxon>Hypocreales</taxon>
        <taxon>Ophiocordycipitaceae</taxon>
        <taxon>Purpureocillium</taxon>
    </lineage>
</organism>
<gene>
    <name evidence="1" type="ORF">ACCO45_001098</name>
</gene>
<proteinExistence type="predicted"/>
<evidence type="ECO:0000313" key="1">
    <source>
        <dbReference type="EMBL" id="KAL3964094.1"/>
    </source>
</evidence>
<dbReference type="EMBL" id="JBGNUJ010000002">
    <property type="protein sequence ID" value="KAL3964094.1"/>
    <property type="molecule type" value="Genomic_DNA"/>
</dbReference>
<reference evidence="1" key="1">
    <citation type="submission" date="2024-12" db="EMBL/GenBank/DDBJ databases">
        <title>Comparative genomics and development of molecular markers within Purpureocillium lilacinum and among Purpureocillium species.</title>
        <authorList>
            <person name="Yeh Z.-Y."/>
            <person name="Ni N.-T."/>
            <person name="Lo P.-H."/>
            <person name="Mushyakhwo K."/>
            <person name="Lin C.-F."/>
            <person name="Nai Y.-S."/>
        </authorList>
    </citation>
    <scope>NUCLEOTIDE SEQUENCE</scope>
    <source>
        <strain evidence="1">NCHU-NPUST-175</strain>
    </source>
</reference>
<accession>A0ACC4E8N9</accession>
<keyword evidence="2" id="KW-1185">Reference proteome</keyword>
<comment type="caution">
    <text evidence="1">The sequence shown here is derived from an EMBL/GenBank/DDBJ whole genome shotgun (WGS) entry which is preliminary data.</text>
</comment>